<evidence type="ECO:0000313" key="14">
    <source>
        <dbReference type="Proteomes" id="UP001526147"/>
    </source>
</evidence>
<evidence type="ECO:0000313" key="13">
    <source>
        <dbReference type="EMBL" id="MCV9888058.1"/>
    </source>
</evidence>
<dbReference type="PANTHER" id="PTHR31297">
    <property type="entry name" value="GLUCAN ENDO-1,6-BETA-GLUCOSIDASE B"/>
    <property type="match status" value="1"/>
</dbReference>
<dbReference type="SUPFAM" id="SSF51445">
    <property type="entry name" value="(Trans)glycosidases"/>
    <property type="match status" value="1"/>
</dbReference>
<evidence type="ECO:0000256" key="8">
    <source>
        <dbReference type="SAM" id="MobiDB-lite"/>
    </source>
</evidence>
<name>A0ABT3DLW8_9BACI</name>
<dbReference type="InterPro" id="IPR013783">
    <property type="entry name" value="Ig-like_fold"/>
</dbReference>
<evidence type="ECO:0000256" key="6">
    <source>
        <dbReference type="ARBA" id="ARBA00023295"/>
    </source>
</evidence>
<evidence type="ECO:0000256" key="5">
    <source>
        <dbReference type="ARBA" id="ARBA00023277"/>
    </source>
</evidence>
<dbReference type="InterPro" id="IPR005102">
    <property type="entry name" value="Carbo-bd_X2"/>
</dbReference>
<feature type="compositionally biased region" description="Acidic residues" evidence="8">
    <location>
        <begin position="578"/>
        <end position="594"/>
    </location>
</feature>
<comment type="caution">
    <text evidence="13">The sequence shown here is derived from an EMBL/GenBank/DDBJ whole genome shotgun (WGS) entry which is preliminary data.</text>
</comment>
<evidence type="ECO:0000256" key="4">
    <source>
        <dbReference type="ARBA" id="ARBA00023001"/>
    </source>
</evidence>
<evidence type="ECO:0000259" key="12">
    <source>
        <dbReference type="Pfam" id="PF18448"/>
    </source>
</evidence>
<gene>
    <name evidence="13" type="ORF">OIH86_20640</name>
</gene>
<dbReference type="InterPro" id="IPR040946">
    <property type="entry name" value="CBM46"/>
</dbReference>
<feature type="region of interest" description="Disordered" evidence="8">
    <location>
        <begin position="570"/>
        <end position="661"/>
    </location>
</feature>
<feature type="compositionally biased region" description="Basic and acidic residues" evidence="8">
    <location>
        <begin position="619"/>
        <end position="648"/>
    </location>
</feature>
<evidence type="ECO:0000256" key="3">
    <source>
        <dbReference type="ARBA" id="ARBA00022801"/>
    </source>
</evidence>
<dbReference type="NCBIfam" id="TIGR01167">
    <property type="entry name" value="LPXTG_anchor"/>
    <property type="match status" value="1"/>
</dbReference>
<keyword evidence="6" id="KW-0326">Glycosidase</keyword>
<proteinExistence type="inferred from homology"/>
<protein>
    <submittedName>
        <fullName evidence="13">Cellulase family glycosylhydrolase</fullName>
    </submittedName>
</protein>
<keyword evidence="7" id="KW-0624">Polysaccharide degradation</keyword>
<evidence type="ECO:0000259" key="11">
    <source>
        <dbReference type="Pfam" id="PF03442"/>
    </source>
</evidence>
<evidence type="ECO:0000256" key="7">
    <source>
        <dbReference type="ARBA" id="ARBA00023326"/>
    </source>
</evidence>
<comment type="similarity">
    <text evidence="1">Belongs to the glycosyl hydrolase 5 (cellulase A) family.</text>
</comment>
<sequence length="706" mass="80162">MWKTSKWMLTLILLAGLVIPTIGFAEANKSTPEYDIMQYANEMQPGWNLGNTFDGFDTGKVVLDETAWGNPRVTKELITEIKDQGFNSIRIPITFDTRLGQAPEYTINPEFLSRFDQVVNWALDADLKVMINIHHDSWSWVADGMPSDHENTVTKFNAIWTQLAEHYKDYSTDLMFESLNEPQFWGSGGDVESQKFLNELNDSFYQIVRGSEGLNDIRPLVIPTLHTNFEEQKHVDNLYNWISQTNDPYIISTVHYYSFWPFSVNLDGYSTFEETSMKHISENFDRVYNKFVKNDIPVVIGEFGLLGFDENTGTIQQGEKLKFFEYMINYAEEKGLIHMLWDNGQHFNRSTLVWNDPHLYNMMAASWEGRSSTADTDFVFLKKGEEITDVKRVLNLNGNEFVSLKLGEKNLVEGEDYVLEGNHLTLKASLLSQLISTELGEMSVLTATFNTGADWTFTVYHYDSPVLSDSQGTISDFTIPLQYNGNLLKTMEATYADDGSPAGPQNWTAFKQFGYVFAPNYEDNLLTFPYGNDRFFKEINDQRGVELTFHFWSGVTVKYTVTKDGEQVVGKTIKSTLPEDDESENPEENDDNENESGTPGENDDNDPEAPEESNNDESETPKEDNPGKDEDKTNAGDENKETNEEENHVAPVNNNNKTNSENILGKAGEKLPETATGNYNLFITGIIILLVGGCIAFFVRKQKVQI</sequence>
<dbReference type="EMBL" id="JAOYEY010000048">
    <property type="protein sequence ID" value="MCV9888058.1"/>
    <property type="molecule type" value="Genomic_DNA"/>
</dbReference>
<feature type="domain" description="Glycoside hydrolase family 5" evidence="10">
    <location>
        <begin position="65"/>
        <end position="346"/>
    </location>
</feature>
<evidence type="ECO:0000259" key="10">
    <source>
        <dbReference type="Pfam" id="PF00150"/>
    </source>
</evidence>
<feature type="domain" description="Carbohydrate binding X2" evidence="11">
    <location>
        <begin position="376"/>
        <end position="459"/>
    </location>
</feature>
<dbReference type="Pfam" id="PF00150">
    <property type="entry name" value="Cellulase"/>
    <property type="match status" value="1"/>
</dbReference>
<dbReference type="InterPro" id="IPR014756">
    <property type="entry name" value="Ig_E-set"/>
</dbReference>
<evidence type="ECO:0000256" key="1">
    <source>
        <dbReference type="ARBA" id="ARBA00005641"/>
    </source>
</evidence>
<keyword evidence="2" id="KW-0732">Signal</keyword>
<dbReference type="Pfam" id="PF18448">
    <property type="entry name" value="CBM46"/>
    <property type="match status" value="1"/>
</dbReference>
<dbReference type="SUPFAM" id="SSF81296">
    <property type="entry name" value="E set domains"/>
    <property type="match status" value="1"/>
</dbReference>
<keyword evidence="9" id="KW-0812">Transmembrane</keyword>
<dbReference type="Pfam" id="PF03442">
    <property type="entry name" value="CBM_X2"/>
    <property type="match status" value="1"/>
</dbReference>
<dbReference type="InterPro" id="IPR050386">
    <property type="entry name" value="Glycosyl_hydrolase_5"/>
</dbReference>
<dbReference type="InterPro" id="IPR001547">
    <property type="entry name" value="Glyco_hydro_5"/>
</dbReference>
<dbReference type="Gene3D" id="3.20.20.80">
    <property type="entry name" value="Glycosidases"/>
    <property type="match status" value="1"/>
</dbReference>
<dbReference type="PANTHER" id="PTHR31297:SF41">
    <property type="entry name" value="ENDOGLUCANASE, PUTATIVE (AFU_ORTHOLOGUE AFUA_5G01830)-RELATED"/>
    <property type="match status" value="1"/>
</dbReference>
<reference evidence="13 14" key="1">
    <citation type="submission" date="2022-10" db="EMBL/GenBank/DDBJ databases">
        <title>Draft genome assembly of moderately radiation resistant bacterium Metabacillus halosaccharovorans.</title>
        <authorList>
            <person name="Pal S."/>
            <person name="Gopinathan A."/>
        </authorList>
    </citation>
    <scope>NUCLEOTIDE SEQUENCE [LARGE SCALE GENOMIC DNA]</scope>
    <source>
        <strain evidence="13 14">VITHBRA001</strain>
    </source>
</reference>
<organism evidence="13 14">
    <name type="scientific">Metabacillus halosaccharovorans</name>
    <dbReference type="NCBI Taxonomy" id="930124"/>
    <lineage>
        <taxon>Bacteria</taxon>
        <taxon>Bacillati</taxon>
        <taxon>Bacillota</taxon>
        <taxon>Bacilli</taxon>
        <taxon>Bacillales</taxon>
        <taxon>Bacillaceae</taxon>
        <taxon>Metabacillus</taxon>
    </lineage>
</organism>
<dbReference type="Proteomes" id="UP001526147">
    <property type="component" value="Unassembled WGS sequence"/>
</dbReference>
<feature type="domain" description="Endoglucanase B carbohydrate binding" evidence="12">
    <location>
        <begin position="463"/>
        <end position="571"/>
    </location>
</feature>
<feature type="compositionally biased region" description="Polar residues" evidence="8">
    <location>
        <begin position="652"/>
        <end position="661"/>
    </location>
</feature>
<keyword evidence="9" id="KW-1133">Transmembrane helix</keyword>
<evidence type="ECO:0000256" key="9">
    <source>
        <dbReference type="SAM" id="Phobius"/>
    </source>
</evidence>
<feature type="compositionally biased region" description="Acidic residues" evidence="8">
    <location>
        <begin position="601"/>
        <end position="618"/>
    </location>
</feature>
<dbReference type="InterPro" id="IPR017853">
    <property type="entry name" value="GH"/>
</dbReference>
<keyword evidence="3" id="KW-0378">Hydrolase</keyword>
<accession>A0ABT3DLW8</accession>
<keyword evidence="9" id="KW-0472">Membrane</keyword>
<evidence type="ECO:0000256" key="2">
    <source>
        <dbReference type="ARBA" id="ARBA00022729"/>
    </source>
</evidence>
<keyword evidence="14" id="KW-1185">Reference proteome</keyword>
<dbReference type="Gene3D" id="2.60.40.10">
    <property type="entry name" value="Immunoglobulins"/>
    <property type="match status" value="1"/>
</dbReference>
<keyword evidence="5" id="KW-0119">Carbohydrate metabolism</keyword>
<dbReference type="RefSeq" id="WP_264144259.1">
    <property type="nucleotide sequence ID" value="NZ_JAOYEY010000048.1"/>
</dbReference>
<feature type="transmembrane region" description="Helical" evidence="9">
    <location>
        <begin position="679"/>
        <end position="699"/>
    </location>
</feature>
<keyword evidence="4" id="KW-0136">Cellulose degradation</keyword>